<accession>A0ABM9AYH3</accession>
<evidence type="ECO:0000259" key="1">
    <source>
        <dbReference type="Pfam" id="PF00535"/>
    </source>
</evidence>
<dbReference type="Gene3D" id="3.90.550.10">
    <property type="entry name" value="Spore Coat Polysaccharide Biosynthesis Protein SpsA, Chain A"/>
    <property type="match status" value="1"/>
</dbReference>
<dbReference type="Pfam" id="PF00535">
    <property type="entry name" value="Glycos_transf_2"/>
    <property type="match status" value="1"/>
</dbReference>
<dbReference type="GO" id="GO:0099621">
    <property type="term" value="F:undecaprenyl-phosphate 4-deoxy-4-formamido-L-arabinose transferase activity"/>
    <property type="evidence" value="ECO:0007669"/>
    <property type="project" value="UniProtKB-EC"/>
</dbReference>
<reference evidence="2" key="1">
    <citation type="submission" date="2021-12" db="EMBL/GenBank/DDBJ databases">
        <authorList>
            <person name="Rodrigo-Torres L."/>
            <person name="Arahal R. D."/>
            <person name="Lucena T."/>
        </authorList>
    </citation>
    <scope>NUCLEOTIDE SEQUENCE</scope>
    <source>
        <strain evidence="2">CECT 8419</strain>
    </source>
</reference>
<gene>
    <name evidence="2" type="primary">arnC</name>
    <name evidence="2" type="ORF">LEM8419_00558</name>
</gene>
<comment type="caution">
    <text evidence="2">The sequence shown here is derived from an EMBL/GenBank/DDBJ whole genome shotgun (WGS) entry which is preliminary data.</text>
</comment>
<dbReference type="PANTHER" id="PTHR43685">
    <property type="entry name" value="GLYCOSYLTRANSFERASE"/>
    <property type="match status" value="1"/>
</dbReference>
<feature type="domain" description="Glycosyltransferase 2-like" evidence="1">
    <location>
        <begin position="4"/>
        <end position="126"/>
    </location>
</feature>
<evidence type="ECO:0000313" key="3">
    <source>
        <dbReference type="Proteomes" id="UP000837803"/>
    </source>
</evidence>
<keyword evidence="2" id="KW-0808">Transferase</keyword>
<dbReference type="EC" id="2.4.2.53" evidence="2"/>
<dbReference type="PANTHER" id="PTHR43685:SF11">
    <property type="entry name" value="GLYCOSYLTRANSFERASE TAGX-RELATED"/>
    <property type="match status" value="1"/>
</dbReference>
<dbReference type="RefSeq" id="WP_238749451.1">
    <property type="nucleotide sequence ID" value="NZ_CAKLPZ010000001.1"/>
</dbReference>
<name>A0ABM9AYH3_9BACT</name>
<organism evidence="2 3">
    <name type="scientific">Neolewinella maritima</name>
    <dbReference type="NCBI Taxonomy" id="1383882"/>
    <lineage>
        <taxon>Bacteria</taxon>
        <taxon>Pseudomonadati</taxon>
        <taxon>Bacteroidota</taxon>
        <taxon>Saprospiria</taxon>
        <taxon>Saprospirales</taxon>
        <taxon>Lewinellaceae</taxon>
        <taxon>Neolewinella</taxon>
    </lineage>
</organism>
<dbReference type="SUPFAM" id="SSF53448">
    <property type="entry name" value="Nucleotide-diphospho-sugar transferases"/>
    <property type="match status" value="1"/>
</dbReference>
<protein>
    <submittedName>
        <fullName evidence="2">Undecaprenyl-phosphate 4-deoxy-4-formamido-L-arabinose transferase</fullName>
        <ecNumber evidence="2">2.4.2.53</ecNumber>
    </submittedName>
</protein>
<dbReference type="InterPro" id="IPR001173">
    <property type="entry name" value="Glyco_trans_2-like"/>
</dbReference>
<dbReference type="InterPro" id="IPR029044">
    <property type="entry name" value="Nucleotide-diphossugar_trans"/>
</dbReference>
<proteinExistence type="predicted"/>
<sequence>MRLSIIIPVYNAAAYLERAITSAIRAGSQVQGHWELLLVDNNSTDGSPAILQAYHARYPDRIRTLTASKQGAPSARNVALALARGEWIQFLDADDYLNPGKIAAQLALTTTTTDWVIGAYRNQYPDGSTSDSIPLPDPWQGLVQDLRIGHTNSNLYRRSALTRAGNWNEATPAYDDPNLYFRLLRTEASYLIDPVVRSTYYHHAGPRVTSGDPIPQVAQALQLLAEVNAHLSRAAPEYWQTHASLFVGALLRKIRILATHDLAAATRAYTRYFGPGAIYADVGRPHQLLPSYTRLYPTLGFRNLERGRLLLARYLPSALKQKLKA</sequence>
<dbReference type="CDD" id="cd00761">
    <property type="entry name" value="Glyco_tranf_GTA_type"/>
    <property type="match status" value="1"/>
</dbReference>
<dbReference type="Proteomes" id="UP000837803">
    <property type="component" value="Unassembled WGS sequence"/>
</dbReference>
<dbReference type="InterPro" id="IPR050834">
    <property type="entry name" value="Glycosyltransf_2"/>
</dbReference>
<dbReference type="EMBL" id="CAKLPZ010000001">
    <property type="protein sequence ID" value="CAH0999261.1"/>
    <property type="molecule type" value="Genomic_DNA"/>
</dbReference>
<evidence type="ECO:0000313" key="2">
    <source>
        <dbReference type="EMBL" id="CAH0999261.1"/>
    </source>
</evidence>
<keyword evidence="3" id="KW-1185">Reference proteome</keyword>
<keyword evidence="2" id="KW-0328">Glycosyltransferase</keyword>